<dbReference type="NCBIfam" id="TIGR01297">
    <property type="entry name" value="CDF"/>
    <property type="match status" value="1"/>
</dbReference>
<feature type="transmembrane region" description="Helical" evidence="8">
    <location>
        <begin position="143"/>
        <end position="164"/>
    </location>
</feature>
<evidence type="ECO:0000259" key="10">
    <source>
        <dbReference type="Pfam" id="PF16916"/>
    </source>
</evidence>
<dbReference type="InterPro" id="IPR058533">
    <property type="entry name" value="Cation_efflux_TM"/>
</dbReference>
<dbReference type="PANTHER" id="PTHR43840:SF13">
    <property type="entry name" value="CATION EFFLUX PROTEIN CYTOPLASMIC DOMAIN-CONTAINING PROTEIN"/>
    <property type="match status" value="1"/>
</dbReference>
<dbReference type="InterPro" id="IPR036837">
    <property type="entry name" value="Cation_efflux_CTD_sf"/>
</dbReference>
<accession>A0A3N4LMV1</accession>
<dbReference type="InParanoid" id="A0A3N4LMV1"/>
<dbReference type="Gene3D" id="3.30.70.1350">
    <property type="entry name" value="Cation efflux protein, cytoplasmic domain"/>
    <property type="match status" value="1"/>
</dbReference>
<evidence type="ECO:0000256" key="4">
    <source>
        <dbReference type="ARBA" id="ARBA00022989"/>
    </source>
</evidence>
<dbReference type="Proteomes" id="UP000267821">
    <property type="component" value="Unassembled WGS sequence"/>
</dbReference>
<dbReference type="GO" id="GO:0016020">
    <property type="term" value="C:membrane"/>
    <property type="evidence" value="ECO:0007669"/>
    <property type="project" value="InterPro"/>
</dbReference>
<dbReference type="SUPFAM" id="SSF160240">
    <property type="entry name" value="Cation efflux protein cytoplasmic domain-like"/>
    <property type="match status" value="1"/>
</dbReference>
<dbReference type="PANTHER" id="PTHR43840">
    <property type="entry name" value="MITOCHONDRIAL METAL TRANSPORTER 1-RELATED"/>
    <property type="match status" value="1"/>
</dbReference>
<dbReference type="GO" id="GO:0012505">
    <property type="term" value="C:endomembrane system"/>
    <property type="evidence" value="ECO:0007669"/>
    <property type="project" value="UniProtKB-SubCell"/>
</dbReference>
<dbReference type="Pfam" id="PF16916">
    <property type="entry name" value="ZT_dimer"/>
    <property type="match status" value="1"/>
</dbReference>
<dbReference type="STRING" id="1051890.A0A3N4LMV1"/>
<evidence type="ECO:0000259" key="9">
    <source>
        <dbReference type="Pfam" id="PF01545"/>
    </source>
</evidence>
<keyword evidence="3 8" id="KW-0812">Transmembrane</keyword>
<evidence type="ECO:0000256" key="7">
    <source>
        <dbReference type="SAM" id="MobiDB-lite"/>
    </source>
</evidence>
<keyword evidence="6 8" id="KW-0472">Membrane</keyword>
<evidence type="ECO:0000256" key="1">
    <source>
        <dbReference type="ARBA" id="ARBA00004127"/>
    </source>
</evidence>
<keyword evidence="12" id="KW-1185">Reference proteome</keyword>
<feature type="transmembrane region" description="Helical" evidence="8">
    <location>
        <begin position="116"/>
        <end position="137"/>
    </location>
</feature>
<evidence type="ECO:0000256" key="6">
    <source>
        <dbReference type="ARBA" id="ARBA00023136"/>
    </source>
</evidence>
<dbReference type="SUPFAM" id="SSF161111">
    <property type="entry name" value="Cation efflux protein transmembrane domain-like"/>
    <property type="match status" value="1"/>
</dbReference>
<dbReference type="InterPro" id="IPR050291">
    <property type="entry name" value="CDF_Transporter"/>
</dbReference>
<dbReference type="Gene3D" id="1.20.1510.10">
    <property type="entry name" value="Cation efflux protein transmembrane domain"/>
    <property type="match status" value="1"/>
</dbReference>
<dbReference type="InterPro" id="IPR027470">
    <property type="entry name" value="Cation_efflux_CTD"/>
</dbReference>
<feature type="region of interest" description="Disordered" evidence="7">
    <location>
        <begin position="1"/>
        <end position="48"/>
    </location>
</feature>
<keyword evidence="5" id="KW-0406">Ion transport</keyword>
<feature type="transmembrane region" description="Helical" evidence="8">
    <location>
        <begin position="226"/>
        <end position="245"/>
    </location>
</feature>
<evidence type="ECO:0000256" key="8">
    <source>
        <dbReference type="SAM" id="Phobius"/>
    </source>
</evidence>
<comment type="subcellular location">
    <subcellularLocation>
        <location evidence="1">Endomembrane system</location>
        <topology evidence="1">Multi-pass membrane protein</topology>
    </subcellularLocation>
</comment>
<proteinExistence type="predicted"/>
<sequence>MENQNQDNNPVQIPTLPEASGISSPPQHDPSPAAVQPSITGSRASDDRFDPLFLRQHLKERSEAELKDLYPDAKRRKKVKEFYTRQNGLVDDFLNSHEEEARDAQDQAKHGWKVRLAVNASSLVNFCLFIIQLYAAISTGSLALFATAADAFMDLVSSTVMLITSRVAATPSQLKYPVGRTRVETIGIIMFCSLMSTVAVQLLVESARKLADRAGAAHVDRTTKNVLPYIFVGLAISAKLCLFIYCFSLRRYPAARIFSIDHRNDIIVNSFGLLMSILSTRLVWFLDPLGAILIALLILFSWASTAFEHVFFLVGKSAPQEFLNKLTYLALTHDEQIRKVDTVRAYHSGQRYYVEVDIILDEETPLKVSHDVAESLQRKFEGLADVERSFVHVDYEDTHLPHKEHKPVCDGKSKGRSVKQLMGDLFGRKSGERGVFATSMA</sequence>
<feature type="compositionally biased region" description="Polar residues" evidence="7">
    <location>
        <begin position="1"/>
        <end position="12"/>
    </location>
</feature>
<evidence type="ECO:0000313" key="11">
    <source>
        <dbReference type="EMBL" id="RPB24160.1"/>
    </source>
</evidence>
<gene>
    <name evidence="11" type="ORF">L211DRAFT_838068</name>
</gene>
<dbReference type="GO" id="GO:0098771">
    <property type="term" value="P:inorganic ion homeostasis"/>
    <property type="evidence" value="ECO:0007669"/>
    <property type="project" value="UniProtKB-ARBA"/>
</dbReference>
<feature type="transmembrane region" description="Helical" evidence="8">
    <location>
        <begin position="292"/>
        <end position="315"/>
    </location>
</feature>
<feature type="domain" description="Cation efflux protein transmembrane" evidence="9">
    <location>
        <begin position="120"/>
        <end position="312"/>
    </location>
</feature>
<name>A0A3N4LMV1_9PEZI</name>
<dbReference type="EMBL" id="ML121543">
    <property type="protein sequence ID" value="RPB24160.1"/>
    <property type="molecule type" value="Genomic_DNA"/>
</dbReference>
<dbReference type="FunFam" id="1.20.1510.10:FF:000005">
    <property type="entry name" value="Putative Cation diffusion facilitator 1"/>
    <property type="match status" value="1"/>
</dbReference>
<protein>
    <submittedName>
        <fullName evidence="11">Uncharacterized protein</fullName>
    </submittedName>
</protein>
<reference evidence="11 12" key="1">
    <citation type="journal article" date="2018" name="Nat. Ecol. Evol.">
        <title>Pezizomycetes genomes reveal the molecular basis of ectomycorrhizal truffle lifestyle.</title>
        <authorList>
            <person name="Murat C."/>
            <person name="Payen T."/>
            <person name="Noel B."/>
            <person name="Kuo A."/>
            <person name="Morin E."/>
            <person name="Chen J."/>
            <person name="Kohler A."/>
            <person name="Krizsan K."/>
            <person name="Balestrini R."/>
            <person name="Da Silva C."/>
            <person name="Montanini B."/>
            <person name="Hainaut M."/>
            <person name="Levati E."/>
            <person name="Barry K.W."/>
            <person name="Belfiori B."/>
            <person name="Cichocki N."/>
            <person name="Clum A."/>
            <person name="Dockter R.B."/>
            <person name="Fauchery L."/>
            <person name="Guy J."/>
            <person name="Iotti M."/>
            <person name="Le Tacon F."/>
            <person name="Lindquist E.A."/>
            <person name="Lipzen A."/>
            <person name="Malagnac F."/>
            <person name="Mello A."/>
            <person name="Molinier V."/>
            <person name="Miyauchi S."/>
            <person name="Poulain J."/>
            <person name="Riccioni C."/>
            <person name="Rubini A."/>
            <person name="Sitrit Y."/>
            <person name="Splivallo R."/>
            <person name="Traeger S."/>
            <person name="Wang M."/>
            <person name="Zifcakova L."/>
            <person name="Wipf D."/>
            <person name="Zambonelli A."/>
            <person name="Paolocci F."/>
            <person name="Nowrousian M."/>
            <person name="Ottonello S."/>
            <person name="Baldrian P."/>
            <person name="Spatafora J.W."/>
            <person name="Henrissat B."/>
            <person name="Nagy L.G."/>
            <person name="Aury J.M."/>
            <person name="Wincker P."/>
            <person name="Grigoriev I.V."/>
            <person name="Bonfante P."/>
            <person name="Martin F.M."/>
        </authorList>
    </citation>
    <scope>NUCLEOTIDE SEQUENCE [LARGE SCALE GENOMIC DNA]</scope>
    <source>
        <strain evidence="11 12">ATCC MYA-4762</strain>
    </source>
</reference>
<dbReference type="GO" id="GO:0008324">
    <property type="term" value="F:monoatomic cation transmembrane transporter activity"/>
    <property type="evidence" value="ECO:0007669"/>
    <property type="project" value="InterPro"/>
</dbReference>
<evidence type="ECO:0000256" key="3">
    <source>
        <dbReference type="ARBA" id="ARBA00022692"/>
    </source>
</evidence>
<dbReference type="InterPro" id="IPR002524">
    <property type="entry name" value="Cation_efflux"/>
</dbReference>
<evidence type="ECO:0000313" key="12">
    <source>
        <dbReference type="Proteomes" id="UP000267821"/>
    </source>
</evidence>
<dbReference type="InterPro" id="IPR027469">
    <property type="entry name" value="Cation_efflux_TMD_sf"/>
</dbReference>
<evidence type="ECO:0000256" key="5">
    <source>
        <dbReference type="ARBA" id="ARBA00023065"/>
    </source>
</evidence>
<dbReference type="OrthoDB" id="78296at2759"/>
<evidence type="ECO:0000256" key="2">
    <source>
        <dbReference type="ARBA" id="ARBA00022448"/>
    </source>
</evidence>
<dbReference type="GO" id="GO:0030003">
    <property type="term" value="P:intracellular monoatomic cation homeostasis"/>
    <property type="evidence" value="ECO:0007669"/>
    <property type="project" value="UniProtKB-ARBA"/>
</dbReference>
<dbReference type="FunFam" id="3.30.70.1350:FF:000001">
    <property type="entry name" value="Metal tolerance protein 11"/>
    <property type="match status" value="1"/>
</dbReference>
<keyword evidence="2" id="KW-0813">Transport</keyword>
<keyword evidence="4 8" id="KW-1133">Transmembrane helix</keyword>
<organism evidence="11 12">
    <name type="scientific">Terfezia boudieri ATCC MYA-4762</name>
    <dbReference type="NCBI Taxonomy" id="1051890"/>
    <lineage>
        <taxon>Eukaryota</taxon>
        <taxon>Fungi</taxon>
        <taxon>Dikarya</taxon>
        <taxon>Ascomycota</taxon>
        <taxon>Pezizomycotina</taxon>
        <taxon>Pezizomycetes</taxon>
        <taxon>Pezizales</taxon>
        <taxon>Pezizaceae</taxon>
        <taxon>Terfezia</taxon>
    </lineage>
</organism>
<feature type="domain" description="Cation efflux protein cytoplasmic" evidence="10">
    <location>
        <begin position="319"/>
        <end position="394"/>
    </location>
</feature>
<dbReference type="AlphaFoldDB" id="A0A3N4LMV1"/>
<feature type="transmembrane region" description="Helical" evidence="8">
    <location>
        <begin position="185"/>
        <end position="204"/>
    </location>
</feature>
<dbReference type="Pfam" id="PF01545">
    <property type="entry name" value="Cation_efflux"/>
    <property type="match status" value="1"/>
</dbReference>